<dbReference type="RefSeq" id="WP_185007511.1">
    <property type="nucleotide sequence ID" value="NZ_BAAAUI010000045.1"/>
</dbReference>
<dbReference type="InterPro" id="IPR011576">
    <property type="entry name" value="Pyridox_Oxase_N"/>
</dbReference>
<proteinExistence type="predicted"/>
<evidence type="ECO:0000259" key="2">
    <source>
        <dbReference type="Pfam" id="PF01243"/>
    </source>
</evidence>
<protein>
    <submittedName>
        <fullName evidence="3">PPOX class probable F420-dependent enzyme</fullName>
    </submittedName>
</protein>
<evidence type="ECO:0000313" key="3">
    <source>
        <dbReference type="EMBL" id="MBB4681154.1"/>
    </source>
</evidence>
<dbReference type="EMBL" id="JACHMH010000001">
    <property type="protein sequence ID" value="MBB4681154.1"/>
    <property type="molecule type" value="Genomic_DNA"/>
</dbReference>
<organism evidence="3 4">
    <name type="scientific">Crossiella cryophila</name>
    <dbReference type="NCBI Taxonomy" id="43355"/>
    <lineage>
        <taxon>Bacteria</taxon>
        <taxon>Bacillati</taxon>
        <taxon>Actinomycetota</taxon>
        <taxon>Actinomycetes</taxon>
        <taxon>Pseudonocardiales</taxon>
        <taxon>Pseudonocardiaceae</taxon>
        <taxon>Crossiella</taxon>
    </lineage>
</organism>
<evidence type="ECO:0000256" key="1">
    <source>
        <dbReference type="ARBA" id="ARBA00023002"/>
    </source>
</evidence>
<dbReference type="GO" id="GO:0016627">
    <property type="term" value="F:oxidoreductase activity, acting on the CH-CH group of donors"/>
    <property type="evidence" value="ECO:0007669"/>
    <property type="project" value="TreeGrafter"/>
</dbReference>
<dbReference type="InterPro" id="IPR019920">
    <property type="entry name" value="F420-binding_dom_put"/>
</dbReference>
<dbReference type="Pfam" id="PF01243">
    <property type="entry name" value="PNPOx_N"/>
    <property type="match status" value="1"/>
</dbReference>
<keyword evidence="4" id="KW-1185">Reference proteome</keyword>
<dbReference type="InterPro" id="IPR052019">
    <property type="entry name" value="F420H2_bilvrd_red/Heme_oxyg"/>
</dbReference>
<comment type="caution">
    <text evidence="3">The sequence shown here is derived from an EMBL/GenBank/DDBJ whole genome shotgun (WGS) entry which is preliminary data.</text>
</comment>
<dbReference type="GO" id="GO:0070967">
    <property type="term" value="F:coenzyme F420 binding"/>
    <property type="evidence" value="ECO:0007669"/>
    <property type="project" value="TreeGrafter"/>
</dbReference>
<dbReference type="NCBIfam" id="TIGR03618">
    <property type="entry name" value="Rv1155_F420"/>
    <property type="match status" value="1"/>
</dbReference>
<name>A0A7W7CKI3_9PSEU</name>
<keyword evidence="1" id="KW-0560">Oxidoreductase</keyword>
<dbReference type="PANTHER" id="PTHR35176">
    <property type="entry name" value="HEME OXYGENASE HI_0854-RELATED"/>
    <property type="match status" value="1"/>
</dbReference>
<gene>
    <name evidence="3" type="ORF">HNR67_007272</name>
</gene>
<dbReference type="GO" id="GO:0005829">
    <property type="term" value="C:cytosol"/>
    <property type="evidence" value="ECO:0007669"/>
    <property type="project" value="TreeGrafter"/>
</dbReference>
<dbReference type="InterPro" id="IPR012349">
    <property type="entry name" value="Split_barrel_FMN-bd"/>
</dbReference>
<feature type="domain" description="Pyridoxamine 5'-phosphate oxidase N-terminal" evidence="2">
    <location>
        <begin position="4"/>
        <end position="124"/>
    </location>
</feature>
<dbReference type="PANTHER" id="PTHR35176:SF6">
    <property type="entry name" value="HEME OXYGENASE HI_0854-RELATED"/>
    <property type="match status" value="1"/>
</dbReference>
<evidence type="ECO:0000313" key="4">
    <source>
        <dbReference type="Proteomes" id="UP000533598"/>
    </source>
</evidence>
<dbReference type="SUPFAM" id="SSF50475">
    <property type="entry name" value="FMN-binding split barrel"/>
    <property type="match status" value="1"/>
</dbReference>
<dbReference type="AlphaFoldDB" id="A0A7W7CKI3"/>
<dbReference type="Gene3D" id="2.30.110.10">
    <property type="entry name" value="Electron Transport, Fmn-binding Protein, Chain A"/>
    <property type="match status" value="1"/>
</dbReference>
<reference evidence="3 4" key="1">
    <citation type="submission" date="2020-08" db="EMBL/GenBank/DDBJ databases">
        <title>Sequencing the genomes of 1000 actinobacteria strains.</title>
        <authorList>
            <person name="Klenk H.-P."/>
        </authorList>
    </citation>
    <scope>NUCLEOTIDE SEQUENCE [LARGE SCALE GENOMIC DNA]</scope>
    <source>
        <strain evidence="3 4">DSM 44230</strain>
    </source>
</reference>
<accession>A0A7W7CKI3</accession>
<dbReference type="Proteomes" id="UP000533598">
    <property type="component" value="Unassembled WGS sequence"/>
</dbReference>
<sequence>MTLSPKARALLDGANYLTVATVNPDGAPQSTVVWGRLDGEDLVFSTLKGRRKHLNLVRDPRVSVLVFDPANPFSTAELRGEVTIEDDPAGALIEELSQRYTGQGWTEKTPGAERVIVRVRAKKVVEH</sequence>